<keyword evidence="7" id="KW-0969">Cilium</keyword>
<evidence type="ECO:0000256" key="5">
    <source>
        <dbReference type="ARBA" id="ARBA00022490"/>
    </source>
</evidence>
<feature type="domain" description="BART" evidence="11">
    <location>
        <begin position="24"/>
        <end position="135"/>
    </location>
</feature>
<dbReference type="Pfam" id="PF11527">
    <property type="entry name" value="ARL2_Bind_BART"/>
    <property type="match status" value="1"/>
</dbReference>
<dbReference type="eggNOG" id="ENOG502S28G">
    <property type="taxonomic scope" value="Eukaryota"/>
</dbReference>
<dbReference type="Proteomes" id="UP000002630">
    <property type="component" value="Unassembled WGS sequence"/>
</dbReference>
<evidence type="ECO:0000313" key="13">
    <source>
        <dbReference type="Proteomes" id="UP000002630"/>
    </source>
</evidence>
<evidence type="ECO:0000256" key="3">
    <source>
        <dbReference type="ARBA" id="ARBA00007460"/>
    </source>
</evidence>
<comment type="similarity">
    <text evidence="3">Belongs to the CFAP36 family.</text>
</comment>
<gene>
    <name evidence="12" type="ORF">Esi_0005_0086</name>
</gene>
<keyword evidence="8" id="KW-0966">Cell projection</keyword>
<proteinExistence type="inferred from homology"/>
<evidence type="ECO:0000256" key="10">
    <source>
        <dbReference type="SAM" id="MobiDB-lite"/>
    </source>
</evidence>
<dbReference type="InterPro" id="IPR042541">
    <property type="entry name" value="BART_sf"/>
</dbReference>
<keyword evidence="13" id="KW-1185">Reference proteome</keyword>
<name>D8LNP3_ECTSI</name>
<protein>
    <recommendedName>
        <fullName evidence="4">Cilia- and flagella-associated protein 36</fullName>
    </recommendedName>
    <alternativeName>
        <fullName evidence="9">Coiled-coil domain-containing protein 104</fullName>
    </alternativeName>
</protein>
<accession>D8LNP3</accession>
<evidence type="ECO:0000256" key="6">
    <source>
        <dbReference type="ARBA" id="ARBA00023054"/>
    </source>
</evidence>
<dbReference type="PANTHER" id="PTHR21532">
    <property type="entry name" value="PHOSPHODIESTERASE HL"/>
    <property type="match status" value="1"/>
</dbReference>
<evidence type="ECO:0000256" key="7">
    <source>
        <dbReference type="ARBA" id="ARBA00023069"/>
    </source>
</evidence>
<evidence type="ECO:0000256" key="2">
    <source>
        <dbReference type="ARBA" id="ARBA00004496"/>
    </source>
</evidence>
<dbReference type="GO" id="GO:0097546">
    <property type="term" value="C:ciliary base"/>
    <property type="evidence" value="ECO:0007669"/>
    <property type="project" value="TreeGrafter"/>
</dbReference>
<dbReference type="InterPro" id="IPR038888">
    <property type="entry name" value="CFAP36"/>
</dbReference>
<sequence length="189" mass="21600">MPKRDSHGDEGESKGQGGGEEDLLAKAIKHCWSDNFLDVFRAYFRKHAEVFEVMADGKSEEHALEYQELFNEYLLIFEGKLEEFIEREGSTINEFYNVIRDHQTNPDPQVQLFINCLLASADYDSFFNVMKKEAEKSLRKKRHLGQESKPTAGSEGKEPDSVPRGGVPSTGEGKYSEDDRRHSGERSYK</sequence>
<keyword evidence="5" id="KW-0963">Cytoplasm</keyword>
<evidence type="ECO:0000256" key="4">
    <source>
        <dbReference type="ARBA" id="ARBA00021815"/>
    </source>
</evidence>
<dbReference type="GO" id="GO:0005930">
    <property type="term" value="C:axoneme"/>
    <property type="evidence" value="ECO:0007669"/>
    <property type="project" value="TreeGrafter"/>
</dbReference>
<evidence type="ECO:0000256" key="1">
    <source>
        <dbReference type="ARBA" id="ARBA00004138"/>
    </source>
</evidence>
<evidence type="ECO:0000256" key="9">
    <source>
        <dbReference type="ARBA" id="ARBA00031593"/>
    </source>
</evidence>
<reference evidence="12 13" key="1">
    <citation type="journal article" date="2010" name="Nature">
        <title>The Ectocarpus genome and the independent evolution of multicellularity in brown algae.</title>
        <authorList>
            <person name="Cock J.M."/>
            <person name="Sterck L."/>
            <person name="Rouze P."/>
            <person name="Scornet D."/>
            <person name="Allen A.E."/>
            <person name="Amoutzias G."/>
            <person name="Anthouard V."/>
            <person name="Artiguenave F."/>
            <person name="Aury J.M."/>
            <person name="Badger J.H."/>
            <person name="Beszteri B."/>
            <person name="Billiau K."/>
            <person name="Bonnet E."/>
            <person name="Bothwell J.H."/>
            <person name="Bowler C."/>
            <person name="Boyen C."/>
            <person name="Brownlee C."/>
            <person name="Carrano C.J."/>
            <person name="Charrier B."/>
            <person name="Cho G.Y."/>
            <person name="Coelho S.M."/>
            <person name="Collen J."/>
            <person name="Corre E."/>
            <person name="Da Silva C."/>
            <person name="Delage L."/>
            <person name="Delaroque N."/>
            <person name="Dittami S.M."/>
            <person name="Doulbeau S."/>
            <person name="Elias M."/>
            <person name="Farnham G."/>
            <person name="Gachon C.M."/>
            <person name="Gschloessl B."/>
            <person name="Heesch S."/>
            <person name="Jabbari K."/>
            <person name="Jubin C."/>
            <person name="Kawai H."/>
            <person name="Kimura K."/>
            <person name="Kloareg B."/>
            <person name="Kupper F.C."/>
            <person name="Lang D."/>
            <person name="Le Bail A."/>
            <person name="Leblanc C."/>
            <person name="Lerouge P."/>
            <person name="Lohr M."/>
            <person name="Lopez P.J."/>
            <person name="Martens C."/>
            <person name="Maumus F."/>
            <person name="Michel G."/>
            <person name="Miranda-Saavedra D."/>
            <person name="Morales J."/>
            <person name="Moreau H."/>
            <person name="Motomura T."/>
            <person name="Nagasato C."/>
            <person name="Napoli C.A."/>
            <person name="Nelson D.R."/>
            <person name="Nyvall-Collen P."/>
            <person name="Peters A.F."/>
            <person name="Pommier C."/>
            <person name="Potin P."/>
            <person name="Poulain J."/>
            <person name="Quesneville H."/>
            <person name="Read B."/>
            <person name="Rensing S.A."/>
            <person name="Ritter A."/>
            <person name="Rousvoal S."/>
            <person name="Samanta M."/>
            <person name="Samson G."/>
            <person name="Schroeder D.C."/>
            <person name="Segurens B."/>
            <person name="Strittmatter M."/>
            <person name="Tonon T."/>
            <person name="Tregear J.W."/>
            <person name="Valentin K."/>
            <person name="von Dassow P."/>
            <person name="Yamagishi T."/>
            <person name="Van de Peer Y."/>
            <person name="Wincker P."/>
        </authorList>
    </citation>
    <scope>NUCLEOTIDE SEQUENCE [LARGE SCALE GENOMIC DNA]</scope>
    <source>
        <strain evidence="13">Ec32 / CCAP1310/4</strain>
    </source>
</reference>
<dbReference type="InterPro" id="IPR023379">
    <property type="entry name" value="BART_dom"/>
</dbReference>
<organism evidence="12 13">
    <name type="scientific">Ectocarpus siliculosus</name>
    <name type="common">Brown alga</name>
    <name type="synonym">Conferva siliculosa</name>
    <dbReference type="NCBI Taxonomy" id="2880"/>
    <lineage>
        <taxon>Eukaryota</taxon>
        <taxon>Sar</taxon>
        <taxon>Stramenopiles</taxon>
        <taxon>Ochrophyta</taxon>
        <taxon>PX clade</taxon>
        <taxon>Phaeophyceae</taxon>
        <taxon>Ectocarpales</taxon>
        <taxon>Ectocarpaceae</taxon>
        <taxon>Ectocarpus</taxon>
    </lineage>
</organism>
<dbReference type="Gene3D" id="1.20.1520.10">
    <property type="entry name" value="ADP-ribosylation factor-like 2-binding protein, domain"/>
    <property type="match status" value="1"/>
</dbReference>
<dbReference type="AlphaFoldDB" id="D8LNP3"/>
<dbReference type="PANTHER" id="PTHR21532:SF0">
    <property type="entry name" value="CILIA- AND FLAGELLA-ASSOCIATED PROTEIN 36"/>
    <property type="match status" value="1"/>
</dbReference>
<dbReference type="EMBL" id="FN649760">
    <property type="protein sequence ID" value="CBN78253.1"/>
    <property type="molecule type" value="Genomic_DNA"/>
</dbReference>
<feature type="compositionally biased region" description="Basic and acidic residues" evidence="10">
    <location>
        <begin position="174"/>
        <end position="189"/>
    </location>
</feature>
<evidence type="ECO:0000259" key="11">
    <source>
        <dbReference type="Pfam" id="PF11527"/>
    </source>
</evidence>
<keyword evidence="6" id="KW-0175">Coiled coil</keyword>
<feature type="region of interest" description="Disordered" evidence="10">
    <location>
        <begin position="137"/>
        <end position="189"/>
    </location>
</feature>
<dbReference type="OrthoDB" id="194107at2759"/>
<comment type="subcellular location">
    <subcellularLocation>
        <location evidence="1">Cell projection</location>
        <location evidence="1">Cilium</location>
    </subcellularLocation>
    <subcellularLocation>
        <location evidence="2">Cytoplasm</location>
    </subcellularLocation>
</comment>
<evidence type="ECO:0000313" key="12">
    <source>
        <dbReference type="EMBL" id="CBN78253.1"/>
    </source>
</evidence>
<evidence type="ECO:0000256" key="8">
    <source>
        <dbReference type="ARBA" id="ARBA00023273"/>
    </source>
</evidence>
<dbReference type="InParanoid" id="D8LNP3"/>